<organism evidence="2 3">
    <name type="scientific">Caulobacter vibrioides (strain ATCC 19089 / CIP 103742 / CB 15)</name>
    <name type="common">Caulobacter crescentus</name>
    <dbReference type="NCBI Taxonomy" id="190650"/>
    <lineage>
        <taxon>Bacteria</taxon>
        <taxon>Pseudomonadati</taxon>
        <taxon>Pseudomonadota</taxon>
        <taxon>Alphaproteobacteria</taxon>
        <taxon>Caulobacterales</taxon>
        <taxon>Caulobacteraceae</taxon>
        <taxon>Caulobacter</taxon>
    </lineage>
</organism>
<evidence type="ECO:0000313" key="3">
    <source>
        <dbReference type="Proteomes" id="UP000001816"/>
    </source>
</evidence>
<accession>Q9A2R3</accession>
<protein>
    <submittedName>
        <fullName evidence="2">Uncharacterized protein</fullName>
    </submittedName>
</protein>
<keyword evidence="3" id="KW-1185">Reference proteome</keyword>
<dbReference type="AlphaFoldDB" id="Q9A2R3"/>
<evidence type="ECO:0000256" key="1">
    <source>
        <dbReference type="SAM" id="MobiDB-lite"/>
    </source>
</evidence>
<dbReference type="HOGENOM" id="CLU_2080544_0_0_5"/>
<dbReference type="Proteomes" id="UP000001816">
    <property type="component" value="Chromosome"/>
</dbReference>
<dbReference type="STRING" id="190650.CC_3493"/>
<feature type="region of interest" description="Disordered" evidence="1">
    <location>
        <begin position="18"/>
        <end position="52"/>
    </location>
</feature>
<dbReference type="PIR" id="C87682">
    <property type="entry name" value="C87682"/>
</dbReference>
<dbReference type="KEGG" id="ccr:CC_3493"/>
<gene>
    <name evidence="2" type="ordered locus">CC_3493</name>
</gene>
<sequence length="117" mass="12539">MGGPGGDAGPFLFARVSEGSAPRAPRSPDRAVRAQTPDPRAVWAPRPAPSSDGRIWCSPPCLVRSLWANIVVRGRTPIGALRRSVAGEKSSWRQPLVPPMQVGGVHRLLTKNSTRGR</sequence>
<dbReference type="BioCyc" id="CAULO:CC3493-MONOMER"/>
<dbReference type="EMBL" id="AE005673">
    <property type="protein sequence ID" value="AAK25455.1"/>
    <property type="molecule type" value="Genomic_DNA"/>
</dbReference>
<evidence type="ECO:0000313" key="2">
    <source>
        <dbReference type="EMBL" id="AAK25455.1"/>
    </source>
</evidence>
<name>Q9A2R3_CAUVC</name>
<proteinExistence type="predicted"/>
<reference evidence="2 3" key="1">
    <citation type="journal article" date="2001" name="Proc. Natl. Acad. Sci. U.S.A.">
        <title>Complete genome sequence of Caulobacter crescentus.</title>
        <authorList>
            <person name="Nierman W.C."/>
            <person name="Feldblyum T.V."/>
            <person name="Laub M.T."/>
            <person name="Paulsen I.T."/>
            <person name="Nelson K.E."/>
            <person name="Eisen J.A."/>
            <person name="Heidelberg J.F."/>
            <person name="Alley M.R."/>
            <person name="Ohta N."/>
            <person name="Maddock J.R."/>
            <person name="Potocka I."/>
            <person name="Nelson W.C."/>
            <person name="Newton A."/>
            <person name="Stephens C."/>
            <person name="Phadke N.D."/>
            <person name="Ely B."/>
            <person name="DeBoy R.T."/>
            <person name="Dodson R.J."/>
            <person name="Durkin A.S."/>
            <person name="Gwinn M.L."/>
            <person name="Haft D.H."/>
            <person name="Kolonay J.F."/>
            <person name="Smit J."/>
            <person name="Craven M.B."/>
            <person name="Khouri H."/>
            <person name="Shetty J."/>
            <person name="Berry K."/>
            <person name="Utterback T."/>
            <person name="Tran K."/>
            <person name="Wolf A."/>
            <person name="Vamathevan J."/>
            <person name="Ermolaeva M."/>
            <person name="White O."/>
            <person name="Salzberg S.L."/>
            <person name="Venter J.C."/>
            <person name="Shapiro L."/>
            <person name="Fraser C.M."/>
        </authorList>
    </citation>
    <scope>NUCLEOTIDE SEQUENCE [LARGE SCALE GENOMIC DNA]</scope>
    <source>
        <strain evidence="3">ATCC 19089 / CB15</strain>
    </source>
</reference>
<dbReference type="EnsemblBacteria" id="AAK25455">
    <property type="protein sequence ID" value="AAK25455"/>
    <property type="gene ID" value="CC_3493"/>
</dbReference>